<sequence length="898" mass="100502">MASTTRKTASSIWEVDPVTWYREAGFKEYAESRERMFRSSERGSASRKRTLGIKLKNDPRPITLAHPKIPENIIPRGVPKDSGRVKKHEIVAEKVIPQGTLGWDPAPLEGLPGRYKPSWKEHLPETGNTQPEEPLNEHEEITLIGPNLPIRFPPKPIGDRIYPPRRRRKQSPPPQLGDYPRPATPSSHWEDREQWPKDTSELPFTIPLSSIDQLAGLKNSKVQERCALDDRPYWGRCVMCRNESNGRWKCLQCGEAWYCSKDCLDDDEHTHKLICDAFAPNGRFTELWRQSQDHHRALVWPAKSNRPELRWVHIHHSSERLNPLDSDPSSNSEHDDDDGAPIRSPSLLFTDPEFWSFASSLPKSSFADRMFRIGCINQARAFAQRPLGNGLFILEWALPPTTDLLPSWANQSIASLSHPGHIWYYPGPIMIIALDVTRPTLTLRDITPRDVRHAIDYFRLNTRNPVLTDPTLRFPMSQRVIGLKLADTAQPMASGMGIPIEPTITEIVAAASLPFANEGLSALCHRLGLSWIFRDAICHSTEFDWLYDRDKSEDGKGKGKGTVLSGAFRGIYPAPEDIKKDSTLKLSSLMESGDGIVVLHRTGNKMYPHHLRALIEYIGWRSPVRMRRSERAKKVENLKDKLANGRAGFERFWSYYYHKERLGEGKYIPSPYQLEEKYAENKTLVGKEIMLALAMAQATARDASKGAKSKAQKTSSTAKGKSSVPKDPSAQNQKSPTLPKHSPSPSCGLKVNSLTTPPPKDPLFIDTGFTKRVFFLTGTQASCDIITGRFPGYKPCLFFTEASHGVITAFFSSPSAIFIPPGTLFPIPFVTAFIPPGAIFIPSGTVLTTMPTVFPAATIPISPFETPPCRTSHSSGAVSLDTRKSVTDAKSVRLDTEN</sequence>
<gene>
    <name evidence="7" type="ORF">B0T16DRAFT_502923</name>
</gene>
<feature type="domain" description="MYND-type" evidence="6">
    <location>
        <begin position="237"/>
        <end position="275"/>
    </location>
</feature>
<evidence type="ECO:0000313" key="8">
    <source>
        <dbReference type="Proteomes" id="UP001174936"/>
    </source>
</evidence>
<accession>A0AA40D076</accession>
<name>A0AA40D076_9PEZI</name>
<evidence type="ECO:0000256" key="3">
    <source>
        <dbReference type="ARBA" id="ARBA00022833"/>
    </source>
</evidence>
<feature type="region of interest" description="Disordered" evidence="5">
    <location>
        <begin position="320"/>
        <end position="342"/>
    </location>
</feature>
<keyword evidence="8" id="KW-1185">Reference proteome</keyword>
<evidence type="ECO:0000256" key="1">
    <source>
        <dbReference type="ARBA" id="ARBA00022723"/>
    </source>
</evidence>
<dbReference type="Gene3D" id="6.10.140.2220">
    <property type="match status" value="1"/>
</dbReference>
<keyword evidence="2 4" id="KW-0863">Zinc-finger</keyword>
<evidence type="ECO:0000256" key="4">
    <source>
        <dbReference type="PROSITE-ProRule" id="PRU00134"/>
    </source>
</evidence>
<evidence type="ECO:0000256" key="2">
    <source>
        <dbReference type="ARBA" id="ARBA00022771"/>
    </source>
</evidence>
<dbReference type="SUPFAM" id="SSF144232">
    <property type="entry name" value="HIT/MYND zinc finger-like"/>
    <property type="match status" value="1"/>
</dbReference>
<dbReference type="PROSITE" id="PS01360">
    <property type="entry name" value="ZF_MYND_1"/>
    <property type="match status" value="1"/>
</dbReference>
<dbReference type="PROSITE" id="PS50865">
    <property type="entry name" value="ZF_MYND_2"/>
    <property type="match status" value="1"/>
</dbReference>
<dbReference type="AlphaFoldDB" id="A0AA40D076"/>
<evidence type="ECO:0000313" key="7">
    <source>
        <dbReference type="EMBL" id="KAK0657966.1"/>
    </source>
</evidence>
<dbReference type="EMBL" id="JAULSV010000001">
    <property type="protein sequence ID" value="KAK0657966.1"/>
    <property type="molecule type" value="Genomic_DNA"/>
</dbReference>
<feature type="region of interest" description="Disordered" evidence="5">
    <location>
        <begin position="702"/>
        <end position="752"/>
    </location>
</feature>
<comment type="caution">
    <text evidence="7">The sequence shown here is derived from an EMBL/GenBank/DDBJ whole genome shotgun (WGS) entry which is preliminary data.</text>
</comment>
<reference evidence="7" key="1">
    <citation type="submission" date="2023-06" db="EMBL/GenBank/DDBJ databases">
        <title>Genome-scale phylogeny and comparative genomics of the fungal order Sordariales.</title>
        <authorList>
            <consortium name="Lawrence Berkeley National Laboratory"/>
            <person name="Hensen N."/>
            <person name="Bonometti L."/>
            <person name="Westerberg I."/>
            <person name="Brannstrom I.O."/>
            <person name="Guillou S."/>
            <person name="Cros-Aarteil S."/>
            <person name="Calhoun S."/>
            <person name="Haridas S."/>
            <person name="Kuo A."/>
            <person name="Mondo S."/>
            <person name="Pangilinan J."/>
            <person name="Riley R."/>
            <person name="Labutti K."/>
            <person name="Andreopoulos B."/>
            <person name="Lipzen A."/>
            <person name="Chen C."/>
            <person name="Yanf M."/>
            <person name="Daum C."/>
            <person name="Ng V."/>
            <person name="Clum A."/>
            <person name="Steindorff A."/>
            <person name="Ohm R."/>
            <person name="Martin F."/>
            <person name="Silar P."/>
            <person name="Natvig D."/>
            <person name="Lalanne C."/>
            <person name="Gautier V."/>
            <person name="Ament-Velasquez S.L."/>
            <person name="Kruys A."/>
            <person name="Hutchinson M.I."/>
            <person name="Powell A.J."/>
            <person name="Barry K."/>
            <person name="Miller A.N."/>
            <person name="Grigoriev I.V."/>
            <person name="Debuchy R."/>
            <person name="Gladieux P."/>
            <person name="Thoren M.H."/>
            <person name="Johannesson H."/>
        </authorList>
    </citation>
    <scope>NUCLEOTIDE SEQUENCE</scope>
    <source>
        <strain evidence="7">SMH2532-1</strain>
    </source>
</reference>
<dbReference type="Proteomes" id="UP001174936">
    <property type="component" value="Unassembled WGS sequence"/>
</dbReference>
<proteinExistence type="predicted"/>
<feature type="compositionally biased region" description="Low complexity" evidence="5">
    <location>
        <begin position="712"/>
        <end position="723"/>
    </location>
</feature>
<dbReference type="GO" id="GO:0008270">
    <property type="term" value="F:zinc ion binding"/>
    <property type="evidence" value="ECO:0007669"/>
    <property type="project" value="UniProtKB-KW"/>
</dbReference>
<evidence type="ECO:0000259" key="6">
    <source>
        <dbReference type="PROSITE" id="PS50865"/>
    </source>
</evidence>
<organism evidence="7 8">
    <name type="scientific">Cercophora newfieldiana</name>
    <dbReference type="NCBI Taxonomy" id="92897"/>
    <lineage>
        <taxon>Eukaryota</taxon>
        <taxon>Fungi</taxon>
        <taxon>Dikarya</taxon>
        <taxon>Ascomycota</taxon>
        <taxon>Pezizomycotina</taxon>
        <taxon>Sordariomycetes</taxon>
        <taxon>Sordariomycetidae</taxon>
        <taxon>Sordariales</taxon>
        <taxon>Lasiosphaeriaceae</taxon>
        <taxon>Cercophora</taxon>
    </lineage>
</organism>
<protein>
    <recommendedName>
        <fullName evidence="6">MYND-type domain-containing protein</fullName>
    </recommendedName>
</protein>
<feature type="region of interest" description="Disordered" evidence="5">
    <location>
        <begin position="144"/>
        <end position="196"/>
    </location>
</feature>
<keyword evidence="3" id="KW-0862">Zinc</keyword>
<evidence type="ECO:0000256" key="5">
    <source>
        <dbReference type="SAM" id="MobiDB-lite"/>
    </source>
</evidence>
<dbReference type="Pfam" id="PF01753">
    <property type="entry name" value="zf-MYND"/>
    <property type="match status" value="1"/>
</dbReference>
<dbReference type="InterPro" id="IPR002893">
    <property type="entry name" value="Znf_MYND"/>
</dbReference>
<keyword evidence="1" id="KW-0479">Metal-binding</keyword>